<dbReference type="InterPro" id="IPR011545">
    <property type="entry name" value="DEAD/DEAH_box_helicase_dom"/>
</dbReference>
<dbReference type="KEGG" id="gvi:glr3980"/>
<dbReference type="GO" id="GO:0016787">
    <property type="term" value="F:hydrolase activity"/>
    <property type="evidence" value="ECO:0007669"/>
    <property type="project" value="UniProtKB-KW"/>
</dbReference>
<dbReference type="AlphaFoldDB" id="Q7NEA0"/>
<dbReference type="SMART" id="SM00490">
    <property type="entry name" value="HELICc"/>
    <property type="match status" value="1"/>
</dbReference>
<dbReference type="Pfam" id="PF00270">
    <property type="entry name" value="DEAD"/>
    <property type="match status" value="1"/>
</dbReference>
<dbReference type="GO" id="GO:0003677">
    <property type="term" value="F:DNA binding"/>
    <property type="evidence" value="ECO:0007669"/>
    <property type="project" value="UniProtKB-KW"/>
</dbReference>
<keyword evidence="4" id="KW-0378">Hydrolase</keyword>
<name>Q7NEA0_GLOVI</name>
<evidence type="ECO:0000256" key="8">
    <source>
        <dbReference type="ARBA" id="ARBA00023235"/>
    </source>
</evidence>
<comment type="catalytic activity">
    <reaction evidence="9">
        <text>Couples ATP hydrolysis with the unwinding of duplex DNA by translocating in the 3'-5' direction.</text>
        <dbReference type="EC" id="5.6.2.4"/>
    </reaction>
</comment>
<evidence type="ECO:0000256" key="10">
    <source>
        <dbReference type="ARBA" id="ARBA00034808"/>
    </source>
</evidence>
<feature type="domain" description="Helicase ATP-binding" evidence="13">
    <location>
        <begin position="53"/>
        <end position="221"/>
    </location>
</feature>
<dbReference type="RefSeq" id="WP_011143968.1">
    <property type="nucleotide sequence ID" value="NC_005125.1"/>
</dbReference>
<keyword evidence="7" id="KW-0238">DNA-binding</keyword>
<keyword evidence="6" id="KW-0067">ATP-binding</keyword>
<keyword evidence="5 15" id="KW-0347">Helicase</keyword>
<dbReference type="GO" id="GO:0043138">
    <property type="term" value="F:3'-5' DNA helicase activity"/>
    <property type="evidence" value="ECO:0007669"/>
    <property type="project" value="UniProtKB-EC"/>
</dbReference>
<dbReference type="Gene3D" id="3.40.50.300">
    <property type="entry name" value="P-loop containing nucleotide triphosphate hydrolases"/>
    <property type="match status" value="2"/>
</dbReference>
<evidence type="ECO:0000256" key="1">
    <source>
        <dbReference type="ARBA" id="ARBA00005446"/>
    </source>
</evidence>
<dbReference type="InterPro" id="IPR002464">
    <property type="entry name" value="DNA/RNA_helicase_DEAH_CS"/>
</dbReference>
<dbReference type="InterPro" id="IPR001650">
    <property type="entry name" value="Helicase_C-like"/>
</dbReference>
<dbReference type="Pfam" id="PF00271">
    <property type="entry name" value="Helicase_C"/>
    <property type="match status" value="1"/>
</dbReference>
<organism evidence="15 16">
    <name type="scientific">Gloeobacter violaceus (strain ATCC 29082 / PCC 7421)</name>
    <dbReference type="NCBI Taxonomy" id="251221"/>
    <lineage>
        <taxon>Bacteria</taxon>
        <taxon>Bacillati</taxon>
        <taxon>Cyanobacteriota</taxon>
        <taxon>Cyanophyceae</taxon>
        <taxon>Gloeobacterales</taxon>
        <taxon>Gloeobacteraceae</taxon>
        <taxon>Gloeobacter</taxon>
    </lineage>
</organism>
<dbReference type="SUPFAM" id="SSF52540">
    <property type="entry name" value="P-loop containing nucleoside triphosphate hydrolases"/>
    <property type="match status" value="1"/>
</dbReference>
<dbReference type="SMART" id="SM00487">
    <property type="entry name" value="DEXDc"/>
    <property type="match status" value="1"/>
</dbReference>
<gene>
    <name evidence="15" type="primary">recQ</name>
</gene>
<dbReference type="Pfam" id="PF16124">
    <property type="entry name" value="RecQ_Zn_bind"/>
    <property type="match status" value="1"/>
</dbReference>
<evidence type="ECO:0000256" key="3">
    <source>
        <dbReference type="ARBA" id="ARBA00022741"/>
    </source>
</evidence>
<dbReference type="eggNOG" id="COG0514">
    <property type="taxonomic scope" value="Bacteria"/>
</dbReference>
<keyword evidence="16" id="KW-1185">Reference proteome</keyword>
<evidence type="ECO:0000256" key="11">
    <source>
        <dbReference type="ARBA" id="ARBA00044535"/>
    </source>
</evidence>
<dbReference type="PROSITE" id="PS51192">
    <property type="entry name" value="HELICASE_ATP_BIND_1"/>
    <property type="match status" value="1"/>
</dbReference>
<proteinExistence type="inferred from homology"/>
<dbReference type="PANTHER" id="PTHR13710">
    <property type="entry name" value="DNA HELICASE RECQ FAMILY MEMBER"/>
    <property type="match status" value="1"/>
</dbReference>
<dbReference type="HOGENOM" id="CLU_001103_9_7_3"/>
<evidence type="ECO:0000256" key="9">
    <source>
        <dbReference type="ARBA" id="ARBA00034617"/>
    </source>
</evidence>
<evidence type="ECO:0000256" key="12">
    <source>
        <dbReference type="ARBA" id="ARBA00044550"/>
    </source>
</evidence>
<dbReference type="InterPro" id="IPR027417">
    <property type="entry name" value="P-loop_NTPase"/>
</dbReference>
<evidence type="ECO:0000259" key="14">
    <source>
        <dbReference type="PROSITE" id="PS51194"/>
    </source>
</evidence>
<dbReference type="PANTHER" id="PTHR13710:SF105">
    <property type="entry name" value="ATP-DEPENDENT DNA HELICASE Q1"/>
    <property type="match status" value="1"/>
</dbReference>
<dbReference type="EMBL" id="BA000045">
    <property type="protein sequence ID" value="BAC91921.1"/>
    <property type="molecule type" value="Genomic_DNA"/>
</dbReference>
<evidence type="ECO:0000259" key="13">
    <source>
        <dbReference type="PROSITE" id="PS51192"/>
    </source>
</evidence>
<dbReference type="InParanoid" id="Q7NEA0"/>
<dbReference type="Proteomes" id="UP000000557">
    <property type="component" value="Chromosome"/>
</dbReference>
<dbReference type="GO" id="GO:0005524">
    <property type="term" value="F:ATP binding"/>
    <property type="evidence" value="ECO:0007669"/>
    <property type="project" value="UniProtKB-KW"/>
</dbReference>
<dbReference type="EnsemblBacteria" id="BAC91921">
    <property type="protein sequence ID" value="BAC91921"/>
    <property type="gene ID" value="BAC91921"/>
</dbReference>
<keyword evidence="3" id="KW-0547">Nucleotide-binding</keyword>
<comment type="similarity">
    <text evidence="1">Belongs to the helicase family. RecQ subfamily.</text>
</comment>
<reference evidence="15 16" key="2">
    <citation type="journal article" date="2003" name="DNA Res.">
        <title>Complete genome structure of Gloeobacter violaceus PCC 7421, a cyanobacterium that lacks thylakoids (supplement).</title>
        <authorList>
            <person name="Nakamura Y."/>
            <person name="Kaneko T."/>
            <person name="Sato S."/>
            <person name="Mimuro M."/>
            <person name="Miyashita H."/>
            <person name="Tsuchiya T."/>
            <person name="Sasamoto S."/>
            <person name="Watanabe A."/>
            <person name="Kawashima K."/>
            <person name="Kishida Y."/>
            <person name="Kiyokawa C."/>
            <person name="Kohara M."/>
            <person name="Matsumoto M."/>
            <person name="Matsuno A."/>
            <person name="Nakazaki N."/>
            <person name="Shimpo S."/>
            <person name="Takeuchi C."/>
            <person name="Yamada M."/>
            <person name="Tabata S."/>
        </authorList>
    </citation>
    <scope>NUCLEOTIDE SEQUENCE [LARGE SCALE GENOMIC DNA]</scope>
    <source>
        <strain evidence="16">ATCC 29082 / PCC 7421</strain>
    </source>
</reference>
<feature type="domain" description="Helicase C-terminal" evidence="14">
    <location>
        <begin position="248"/>
        <end position="399"/>
    </location>
</feature>
<evidence type="ECO:0000256" key="2">
    <source>
        <dbReference type="ARBA" id="ARBA00022723"/>
    </source>
</evidence>
<dbReference type="GO" id="GO:0046872">
    <property type="term" value="F:metal ion binding"/>
    <property type="evidence" value="ECO:0007669"/>
    <property type="project" value="UniProtKB-KW"/>
</dbReference>
<dbReference type="PROSITE" id="PS00690">
    <property type="entry name" value="DEAH_ATP_HELICASE"/>
    <property type="match status" value="1"/>
</dbReference>
<evidence type="ECO:0000313" key="15">
    <source>
        <dbReference type="EMBL" id="BAC91921.1"/>
    </source>
</evidence>
<dbReference type="CDD" id="cd17920">
    <property type="entry name" value="DEXHc_RecQ"/>
    <property type="match status" value="1"/>
</dbReference>
<dbReference type="InterPro" id="IPR032284">
    <property type="entry name" value="RecQ_Zn-bd"/>
</dbReference>
<sequence length="480" mass="52406">MPDCAAATCPGGPPRGQPALSPGAKLIAMHDARQVLQKLWGYADFRPQQRPIVEAVAGGRDVLAVLPTGGGKSVAFQVPALLRSGTTLVVTPLVALMEDQVARLRSLKVAAACLHGEQSAAVRSESLAGIETGRWALLYLSPETLLSPPTWARLQGCPIARMVLDEAHCLTGWGSSFRPDYHRLGAARRALGHPPLCAFTATAAPADRARIERWLGLVDPVRLVIAPYRPNLAIRVRWMYTTRQRCGAVGAFLASRPDTSGLVYLRTRAGTEKLAFELAKAGYRTTHYHAGLGAAARRSAERDWLAGRLQFLVATNAFGMGVDAPHVRWVIHAHTPPSLEEYLQEIGRAGRDGEAATALLLASEPTGWLDPTDRLLHRHFAANRREQWQAAEKALARLPAEGEYRPELALSLALLHERGRLVWKTPFDYRLVETPPTRPPEMGAGVQDFVRTCRCRWQFLMAAFGEAASPPCGRCDRCTG</sequence>
<evidence type="ECO:0000256" key="6">
    <source>
        <dbReference type="ARBA" id="ARBA00022840"/>
    </source>
</evidence>
<evidence type="ECO:0000256" key="4">
    <source>
        <dbReference type="ARBA" id="ARBA00022801"/>
    </source>
</evidence>
<keyword evidence="8" id="KW-0413">Isomerase</keyword>
<dbReference type="InterPro" id="IPR014001">
    <property type="entry name" value="Helicase_ATP-bd"/>
</dbReference>
<reference evidence="15 16" key="1">
    <citation type="journal article" date="2003" name="DNA Res.">
        <title>Complete genome structure of Gloeobacter violaceus PCC 7421, a cyanobacterium that lacks thylakoids.</title>
        <authorList>
            <person name="Nakamura Y."/>
            <person name="Kaneko T."/>
            <person name="Sato S."/>
            <person name="Mimuro M."/>
            <person name="Miyashita H."/>
            <person name="Tsuchiya T."/>
            <person name="Sasamoto S."/>
            <person name="Watanabe A."/>
            <person name="Kawashima K."/>
            <person name="Kishida Y."/>
            <person name="Kiyokawa C."/>
            <person name="Kohara M."/>
            <person name="Matsumoto M."/>
            <person name="Matsuno A."/>
            <person name="Nakazaki N."/>
            <person name="Shimpo S."/>
            <person name="Takeuchi C."/>
            <person name="Yamada M."/>
            <person name="Tabata S."/>
        </authorList>
    </citation>
    <scope>NUCLEOTIDE SEQUENCE [LARGE SCALE GENOMIC DNA]</scope>
    <source>
        <strain evidence="16">ATCC 29082 / PCC 7421</strain>
    </source>
</reference>
<evidence type="ECO:0000256" key="7">
    <source>
        <dbReference type="ARBA" id="ARBA00023125"/>
    </source>
</evidence>
<keyword evidence="2" id="KW-0479">Metal-binding</keyword>
<dbReference type="NCBIfam" id="TIGR00614">
    <property type="entry name" value="recQ_fam"/>
    <property type="match status" value="1"/>
</dbReference>
<dbReference type="OrthoDB" id="9763310at2"/>
<dbReference type="GO" id="GO:0006310">
    <property type="term" value="P:DNA recombination"/>
    <property type="evidence" value="ECO:0007669"/>
    <property type="project" value="InterPro"/>
</dbReference>
<dbReference type="InterPro" id="IPR004589">
    <property type="entry name" value="DNA_helicase_ATP-dep_RecQ"/>
</dbReference>
<accession>Q7NEA0</accession>
<evidence type="ECO:0000313" key="16">
    <source>
        <dbReference type="Proteomes" id="UP000000557"/>
    </source>
</evidence>
<dbReference type="STRING" id="251221.gene:10761497"/>
<dbReference type="EC" id="5.6.2.4" evidence="10"/>
<evidence type="ECO:0000256" key="5">
    <source>
        <dbReference type="ARBA" id="ARBA00022806"/>
    </source>
</evidence>
<dbReference type="PROSITE" id="PS51194">
    <property type="entry name" value="HELICASE_CTER"/>
    <property type="match status" value="1"/>
</dbReference>
<protein>
    <recommendedName>
        <fullName evidence="11">ATP-dependent DNA helicase RecQ</fullName>
        <ecNumber evidence="10">5.6.2.4</ecNumber>
    </recommendedName>
    <alternativeName>
        <fullName evidence="12">DNA 3'-5' helicase RecQ</fullName>
    </alternativeName>
</protein>